<evidence type="ECO:0000259" key="13">
    <source>
        <dbReference type="Pfam" id="PF11635"/>
    </source>
</evidence>
<comment type="similarity">
    <text evidence="2 12">Belongs to the Mediator complex subunit 16 family.</text>
</comment>
<evidence type="ECO:0000313" key="16">
    <source>
        <dbReference type="EMBL" id="KAJ8025082.1"/>
    </source>
</evidence>
<proteinExistence type="inferred from homology"/>
<evidence type="ECO:0000256" key="10">
    <source>
        <dbReference type="ARBA" id="ARBA00032015"/>
    </source>
</evidence>
<accession>A0A9Q1BHL3</accession>
<comment type="subunit">
    <text evidence="12">Component of the Mediator complex.</text>
</comment>
<dbReference type="AlphaFoldDB" id="A0A9Q1BHL3"/>
<evidence type="ECO:0000256" key="8">
    <source>
        <dbReference type="ARBA" id="ARBA00023163"/>
    </source>
</evidence>
<dbReference type="Pfam" id="PF20718">
    <property type="entry name" value="Med16_bridge"/>
    <property type="match status" value="1"/>
</dbReference>
<dbReference type="Pfam" id="PF20719">
    <property type="entry name" value="Med16_C"/>
    <property type="match status" value="1"/>
</dbReference>
<organism evidence="16 17">
    <name type="scientific">Holothuria leucospilota</name>
    <name type="common">Black long sea cucumber</name>
    <name type="synonym">Mertensiothuria leucospilota</name>
    <dbReference type="NCBI Taxonomy" id="206669"/>
    <lineage>
        <taxon>Eukaryota</taxon>
        <taxon>Metazoa</taxon>
        <taxon>Echinodermata</taxon>
        <taxon>Eleutherozoa</taxon>
        <taxon>Echinozoa</taxon>
        <taxon>Holothuroidea</taxon>
        <taxon>Aspidochirotacea</taxon>
        <taxon>Aspidochirotida</taxon>
        <taxon>Holothuriidae</taxon>
        <taxon>Holothuria</taxon>
    </lineage>
</organism>
<dbReference type="PROSITE" id="PS50082">
    <property type="entry name" value="WD_REPEATS_2"/>
    <property type="match status" value="1"/>
</dbReference>
<dbReference type="GO" id="GO:0045893">
    <property type="term" value="P:positive regulation of DNA-templated transcription"/>
    <property type="evidence" value="ECO:0007669"/>
    <property type="project" value="TreeGrafter"/>
</dbReference>
<evidence type="ECO:0000256" key="9">
    <source>
        <dbReference type="ARBA" id="ARBA00023242"/>
    </source>
</evidence>
<keyword evidence="17" id="KW-1185">Reference proteome</keyword>
<keyword evidence="5" id="KW-0677">Repeat</keyword>
<evidence type="ECO:0000256" key="1">
    <source>
        <dbReference type="ARBA" id="ARBA00004123"/>
    </source>
</evidence>
<dbReference type="Proteomes" id="UP001152320">
    <property type="component" value="Chromosome 18"/>
</dbReference>
<evidence type="ECO:0000256" key="2">
    <source>
        <dbReference type="ARBA" id="ARBA00006543"/>
    </source>
</evidence>
<dbReference type="SUPFAM" id="SSF50978">
    <property type="entry name" value="WD40 repeat-like"/>
    <property type="match status" value="1"/>
</dbReference>
<evidence type="ECO:0000256" key="3">
    <source>
        <dbReference type="ARBA" id="ARBA00019614"/>
    </source>
</evidence>
<evidence type="ECO:0000256" key="11">
    <source>
        <dbReference type="PROSITE-ProRule" id="PRU00221"/>
    </source>
</evidence>
<evidence type="ECO:0000256" key="4">
    <source>
        <dbReference type="ARBA" id="ARBA00022574"/>
    </source>
</evidence>
<dbReference type="InterPro" id="IPR048616">
    <property type="entry name" value="MED16_bridge"/>
</dbReference>
<gene>
    <name evidence="12" type="primary">MED16</name>
    <name evidence="16" type="ORF">HOLleu_35189</name>
</gene>
<dbReference type="GO" id="GO:0016592">
    <property type="term" value="C:mediator complex"/>
    <property type="evidence" value="ECO:0007669"/>
    <property type="project" value="InterPro"/>
</dbReference>
<feature type="repeat" description="WD" evidence="11">
    <location>
        <begin position="74"/>
        <end position="109"/>
    </location>
</feature>
<feature type="domain" description="Mediator complex subunit Med16 N-terminal" evidence="13">
    <location>
        <begin position="125"/>
        <end position="403"/>
    </location>
</feature>
<evidence type="ECO:0000256" key="7">
    <source>
        <dbReference type="ARBA" id="ARBA00023159"/>
    </source>
</evidence>
<sequence length="864" mass="97007">MELSFVTNWPKTDVNLSIKKLLGDYVCSLSCKNTFAFTAIGNGKNKSNKEDREIFIPQVHIIDPDRPWEVFSHSGDHKDPITMLEWDYSGTRLLSGDTGGRVNLWQMKNNMLNDWCCSTETHISGEPIVAIAWLHGVSKIYYDVDNLENPNWMEIFKYIPFKPSLQLIGSSHGEGWIAVTTQGLVTVKLLNVKGECEVSQRLSKTRPLHVAVADIAFQSTGHILIAVADGSTRLPVHVFRLTLSWEHGKCNMQIEQLPSYFVRCCLDFSNREKYPTISHLKFLNKECMKPPIGSRATEQMVVIASGSTGSCIEICTLEKEPTPLHIPQVFQSSQMNRDNSSVQLIWMHRATHMDVSTVSAIAMPRLPLNLSSKIYNGPGMCLAVTNVDGTIKLLHRLTLRLCDAFKYEKIKPDSQGKRQKALQGKHVVCMEMSNSCLALMGVDRAGAVCLFRLPPMLVQNPDAGIVRAHSINVIVNLFVYCLVTGFDQWDVILRVTSNMVESILEKLANGFNSQPKSTQDMLMLRYMSTRAALYRTAASVSGKATDSFGKLILLSMANVIRSQLQPTSYSPVKKGPSDQLSAICNSNPDTDVDKLRTNLDPRDFDIEMSTLRSLHAPIELLVNLAILVLTSIHPQGHLYHKPGLYHFPQSGVLILKDVSTLQLFRELFLLLRIWSVEKPAAFPVFQTTIENIDAISHLYKLITQFWLCCKDENQHTEPSEELIDECVLLTSYIQAPCWEFFPVTEGILGKLHSPVGSRNFQFDTGPGSLISIVTFGMGPEKFTRSTMDMLDRNHTKTDIVSGRFLGTFPSQELRRCSRCSSLSLLPTKEHLSAAKPWEHNWVRTCICGGLWKRVIKKSNTGKTK</sequence>
<keyword evidence="8 12" id="KW-0804">Transcription</keyword>
<keyword evidence="9 12" id="KW-0539">Nucleus</keyword>
<dbReference type="Gene3D" id="2.130.10.10">
    <property type="entry name" value="YVTN repeat-like/Quinoprotein amine dehydrogenase"/>
    <property type="match status" value="1"/>
</dbReference>
<comment type="subcellular location">
    <subcellularLocation>
        <location evidence="1 12">Nucleus</location>
    </subcellularLocation>
</comment>
<keyword evidence="7 12" id="KW-0010">Activator</keyword>
<comment type="function">
    <text evidence="12">Component of the Mediator complex, a coactivator involved in the regulated transcription of nearly all RNA polymerase II-dependent genes. Mediator functions as a bridge to convey information from gene-specific regulatory proteins to the basal RNA polymerase II transcription machinery. Mediator is recruited to promoters by direct interactions with regulatory proteins and serves as a scaffold for the assembly of a functional preinitiation complex with RNA polymerase II and the general transcription factors.</text>
</comment>
<dbReference type="PANTHER" id="PTHR13224:SF6">
    <property type="entry name" value="MEDIATOR OF RNA POLYMERASE II TRANSCRIPTION SUBUNIT 16"/>
    <property type="match status" value="1"/>
</dbReference>
<name>A0A9Q1BHL3_HOLLE</name>
<dbReference type="InterPro" id="IPR001680">
    <property type="entry name" value="WD40_rpt"/>
</dbReference>
<evidence type="ECO:0000313" key="17">
    <source>
        <dbReference type="Proteomes" id="UP001152320"/>
    </source>
</evidence>
<evidence type="ECO:0000259" key="14">
    <source>
        <dbReference type="Pfam" id="PF20718"/>
    </source>
</evidence>
<dbReference type="InterPro" id="IPR015943">
    <property type="entry name" value="WD40/YVTN_repeat-like_dom_sf"/>
</dbReference>
<protein>
    <recommendedName>
        <fullName evidence="3 12">Mediator of RNA polymerase II transcription subunit 16</fullName>
    </recommendedName>
    <alternativeName>
        <fullName evidence="10 12">Mediator complex subunit 16</fullName>
    </alternativeName>
</protein>
<dbReference type="InterPro" id="IPR048338">
    <property type="entry name" value="Mediator_Med16"/>
</dbReference>
<evidence type="ECO:0000256" key="12">
    <source>
        <dbReference type="RuleBase" id="RU364149"/>
    </source>
</evidence>
<evidence type="ECO:0000256" key="6">
    <source>
        <dbReference type="ARBA" id="ARBA00023015"/>
    </source>
</evidence>
<dbReference type="InterPro" id="IPR036322">
    <property type="entry name" value="WD40_repeat_dom_sf"/>
</dbReference>
<dbReference type="OrthoDB" id="10018574at2759"/>
<keyword evidence="4 11" id="KW-0853">WD repeat</keyword>
<feature type="domain" description="Mediator of RNA polymerase II transcription subunit 16 central helical bridge" evidence="14">
    <location>
        <begin position="478"/>
        <end position="674"/>
    </location>
</feature>
<dbReference type="InterPro" id="IPR021665">
    <property type="entry name" value="Mediator_Med16_N"/>
</dbReference>
<reference evidence="16" key="1">
    <citation type="submission" date="2021-10" db="EMBL/GenBank/DDBJ databases">
        <title>Tropical sea cucumber genome reveals ecological adaptation and Cuvierian tubules defense mechanism.</title>
        <authorList>
            <person name="Chen T."/>
        </authorList>
    </citation>
    <scope>NUCLEOTIDE SEQUENCE</scope>
    <source>
        <strain evidence="16">Nanhai2018</strain>
        <tissue evidence="16">Muscle</tissue>
    </source>
</reference>
<evidence type="ECO:0000256" key="5">
    <source>
        <dbReference type="ARBA" id="ARBA00022737"/>
    </source>
</evidence>
<dbReference type="EMBL" id="JAIZAY010000018">
    <property type="protein sequence ID" value="KAJ8025082.1"/>
    <property type="molecule type" value="Genomic_DNA"/>
</dbReference>
<dbReference type="PANTHER" id="PTHR13224">
    <property type="entry name" value="THYROID HORMONE RECEPTOR-ASSOCIATED PROTEIN-RELATED"/>
    <property type="match status" value="1"/>
</dbReference>
<dbReference type="InterPro" id="IPR048339">
    <property type="entry name" value="Mediator_Med16_C"/>
</dbReference>
<comment type="caution">
    <text evidence="16">The sequence shown here is derived from an EMBL/GenBank/DDBJ whole genome shotgun (WGS) entry which is preliminary data.</text>
</comment>
<evidence type="ECO:0000259" key="15">
    <source>
        <dbReference type="Pfam" id="PF20719"/>
    </source>
</evidence>
<dbReference type="Pfam" id="PF11635">
    <property type="entry name" value="Med16_N"/>
    <property type="match status" value="1"/>
</dbReference>
<feature type="domain" description="Mediator complex subunit 16 C-terminal" evidence="15">
    <location>
        <begin position="789"/>
        <end position="852"/>
    </location>
</feature>
<keyword evidence="6 12" id="KW-0805">Transcription regulation</keyword>